<feature type="region of interest" description="Disordered" evidence="1">
    <location>
        <begin position="37"/>
        <end position="117"/>
    </location>
</feature>
<reference evidence="3 4" key="1">
    <citation type="submission" date="2017-06" db="EMBL/GenBank/DDBJ databases">
        <title>Comparative genomic analysis of Ambrosia Fusariam Clade fungi.</title>
        <authorList>
            <person name="Stajich J.E."/>
            <person name="Carrillo J."/>
            <person name="Kijimoto T."/>
            <person name="Eskalen A."/>
            <person name="O'Donnell K."/>
            <person name="Kasson M."/>
        </authorList>
    </citation>
    <scope>NUCLEOTIDE SEQUENCE [LARGE SCALE GENOMIC DNA]</scope>
    <source>
        <strain evidence="3 4">NRRL62584</strain>
    </source>
</reference>
<keyword evidence="2" id="KW-0732">Signal</keyword>
<comment type="caution">
    <text evidence="3">The sequence shown here is derived from an EMBL/GenBank/DDBJ whole genome shotgun (WGS) entry which is preliminary data.</text>
</comment>
<proteinExistence type="predicted"/>
<evidence type="ECO:0000256" key="1">
    <source>
        <dbReference type="SAM" id="MobiDB-lite"/>
    </source>
</evidence>
<gene>
    <name evidence="3" type="ORF">CEP54_011643</name>
</gene>
<evidence type="ECO:0000256" key="2">
    <source>
        <dbReference type="SAM" id="SignalP"/>
    </source>
</evidence>
<evidence type="ECO:0000313" key="4">
    <source>
        <dbReference type="Proteomes" id="UP000288168"/>
    </source>
</evidence>
<accession>A0A428PD83</accession>
<keyword evidence="4" id="KW-1185">Reference proteome</keyword>
<dbReference type="AlphaFoldDB" id="A0A428PD83"/>
<name>A0A428PD83_9HYPO</name>
<organism evidence="3 4">
    <name type="scientific">Fusarium duplospermum</name>
    <dbReference type="NCBI Taxonomy" id="1325734"/>
    <lineage>
        <taxon>Eukaryota</taxon>
        <taxon>Fungi</taxon>
        <taxon>Dikarya</taxon>
        <taxon>Ascomycota</taxon>
        <taxon>Pezizomycotina</taxon>
        <taxon>Sordariomycetes</taxon>
        <taxon>Hypocreomycetidae</taxon>
        <taxon>Hypocreales</taxon>
        <taxon>Nectriaceae</taxon>
        <taxon>Fusarium</taxon>
        <taxon>Fusarium solani species complex</taxon>
    </lineage>
</organism>
<dbReference type="STRING" id="1325734.A0A428PD83"/>
<sequence>MYAKRLLSLALSLLAADAVVAGPCLPRSLETSSVVSSVTSSASASSTTESLSTESSSSTESYSTIESASTTESLALTTSSSESTSTTFFTTTTSADSTTIETSTSAPTTTTSTEPYNPIPTFKVVAVGGPVPGAELRSTGETGNILTFNPTYSGTRVLSFSLEPSTGRLLESNGKYMCLYYGGGLSTVTVCNPESAGVKYLTCTVNSDHTLSCSGPDGHRYFDDEGEEAIYDTGATVDHFYVTWQGWGYYSYIGGANVVGGGLIPVKYGLQQVN</sequence>
<feature type="chain" id="PRO_5019152463" evidence="2">
    <location>
        <begin position="22"/>
        <end position="274"/>
    </location>
</feature>
<dbReference type="Proteomes" id="UP000288168">
    <property type="component" value="Unassembled WGS sequence"/>
</dbReference>
<feature type="compositionally biased region" description="Low complexity" evidence="1">
    <location>
        <begin position="37"/>
        <end position="113"/>
    </location>
</feature>
<dbReference type="OrthoDB" id="5100331at2759"/>
<feature type="signal peptide" evidence="2">
    <location>
        <begin position="1"/>
        <end position="21"/>
    </location>
</feature>
<protein>
    <submittedName>
        <fullName evidence="3">Uncharacterized protein</fullName>
    </submittedName>
</protein>
<evidence type="ECO:0000313" key="3">
    <source>
        <dbReference type="EMBL" id="RSL51007.1"/>
    </source>
</evidence>
<dbReference type="EMBL" id="NKCI01000155">
    <property type="protein sequence ID" value="RSL51007.1"/>
    <property type="molecule type" value="Genomic_DNA"/>
</dbReference>